<gene>
    <name evidence="3" type="ORF">NMG93_01380</name>
</gene>
<name>A0A9Q9BTI3_9BACT</name>
<feature type="compositionally biased region" description="Polar residues" evidence="1">
    <location>
        <begin position="7"/>
        <end position="26"/>
    </location>
</feature>
<feature type="region of interest" description="Disordered" evidence="1">
    <location>
        <begin position="1"/>
        <end position="26"/>
    </location>
</feature>
<accession>A0A9Q9BTI3</accession>
<feature type="transmembrane region" description="Helical" evidence="2">
    <location>
        <begin position="32"/>
        <end position="55"/>
    </location>
</feature>
<dbReference type="GeneID" id="75105123"/>
<dbReference type="RefSeq" id="WP_254735483.1">
    <property type="nucleotide sequence ID" value="NZ_CP101127.1"/>
</dbReference>
<protein>
    <submittedName>
        <fullName evidence="3">Uncharacterized protein</fullName>
    </submittedName>
</protein>
<keyword evidence="2" id="KW-0812">Transmembrane</keyword>
<evidence type="ECO:0000313" key="3">
    <source>
        <dbReference type="EMBL" id="UTO26208.1"/>
    </source>
</evidence>
<dbReference type="EMBL" id="CP101127">
    <property type="protein sequence ID" value="UTO26208.1"/>
    <property type="molecule type" value="Genomic_DNA"/>
</dbReference>
<sequence>MKEQEQKNLNTQEQSPQQNQDKVKSQNPKTKVIVWSAAGVVAAALSSVVSLTTVFSNQRKVSFLDKVLQSIKIDVKDKETKTKDDIKTIANFVSSNLDTKLYELVVEEVDGEVNKQPLDKDKPYTTFRTKFAIRNKVTKAQSNYRIFEFRDIKPPKEKVELNELGKISENEIDRVNDKVKIEFINFNRGQHLASAVAAKDESGKFKHFNIYLKQDNNDALQYEIVNVNVETNDNDAEAIFSYQLKVKSINDEKFISDKLSIKFKDFAIPSTQLTHYLNSLDIKYKDASSTYIQDANKEGIIEATTLSNPNYSLEFESFEKLENEQKVKAKVKIVDKSTKESSEFREVEIAGFFDYKKVVQDAANAITFNYNDKENTFANNLKKVNLTNTLVSLPNSNNLEVVYYGDELAQEDENDPEKRVNAIVSFKIKDKKTQFESEQKSYTINGFKEYKIKSELNEYLKQIVLDVESKNSKYINDITEYSHITKSNFDSVKYQIDLNSFVIEKLSDLTSIKVHFRITENNTQNIYSDNRTIEIKDFKIPQRLLNEWANAIRLDVPNKQNELAYNYWDDFSKITKENVNDKFEFSNDVTVKQTDADEITVRFKIKDKQDPNTISDLKEIVIKGFKKQNLNSEKFGYYLYEHNGHKVACLNSRKALNFRIPNKIDSFKVKKATNLYVNETFSRNYCVSAEEGIEEFENLIFCETNSSSKLLGISLPNSTKIAKNVIIGNTPDLLYFEIPSSIKEVERLYESHNVTIGSNGSYPNFFLAFGSEYFWEKVGKQYSQTDVDWKGAFKFNLLELSEKNYKVVQNTQNKYSVLVSIDDKKLIKFIDQKETADELALDLPYNEIVLGALYGIKLKKIILKSTTVHNIENLFSYSNEKLEELDLTDMSSIKNFNVIIPSTNNIKNFLYQKYGRKYYIHISRLKTTWRSKIAKFY</sequence>
<evidence type="ECO:0000256" key="1">
    <source>
        <dbReference type="SAM" id="MobiDB-lite"/>
    </source>
</evidence>
<proteinExistence type="predicted"/>
<dbReference type="AlphaFoldDB" id="A0A9Q9BTI3"/>
<evidence type="ECO:0000313" key="4">
    <source>
        <dbReference type="Proteomes" id="UP001059349"/>
    </source>
</evidence>
<keyword evidence="2" id="KW-0472">Membrane</keyword>
<dbReference type="Proteomes" id="UP001059349">
    <property type="component" value="Chromosome"/>
</dbReference>
<reference evidence="3" key="1">
    <citation type="submission" date="2022-07" db="EMBL/GenBank/DDBJ databases">
        <title>Complete genome of Mycoplasma hyosynoviae B1.</title>
        <authorList>
            <person name="Spergser J."/>
        </authorList>
    </citation>
    <scope>NUCLEOTIDE SEQUENCE</scope>
    <source>
        <strain evidence="3">B1</strain>
    </source>
</reference>
<organism evidence="3 4">
    <name type="scientific">Metamycoplasma hyosynoviae</name>
    <dbReference type="NCBI Taxonomy" id="29559"/>
    <lineage>
        <taxon>Bacteria</taxon>
        <taxon>Bacillati</taxon>
        <taxon>Mycoplasmatota</taxon>
        <taxon>Mycoplasmoidales</taxon>
        <taxon>Metamycoplasmataceae</taxon>
        <taxon>Metamycoplasma</taxon>
    </lineage>
</organism>
<evidence type="ECO:0000256" key="2">
    <source>
        <dbReference type="SAM" id="Phobius"/>
    </source>
</evidence>
<keyword evidence="2" id="KW-1133">Transmembrane helix</keyword>